<reference evidence="5" key="1">
    <citation type="journal article" date="2019" name="Int. J. Syst. Evol. Microbiol.">
        <title>The Global Catalogue of Microorganisms (GCM) 10K type strain sequencing project: providing services to taxonomists for standard genome sequencing and annotation.</title>
        <authorList>
            <consortium name="The Broad Institute Genomics Platform"/>
            <consortium name="The Broad Institute Genome Sequencing Center for Infectious Disease"/>
            <person name="Wu L."/>
            <person name="Ma J."/>
        </authorList>
    </citation>
    <scope>NUCLEOTIDE SEQUENCE [LARGE SCALE GENOMIC DNA]</scope>
    <source>
        <strain evidence="5">KCTC 42443</strain>
    </source>
</reference>
<dbReference type="Proteomes" id="UP000609802">
    <property type="component" value="Unassembled WGS sequence"/>
</dbReference>
<comment type="subcellular location">
    <subcellularLocation>
        <location evidence="1">Membrane</location>
        <topology evidence="1">Single-pass membrane protein</topology>
    </subcellularLocation>
</comment>
<dbReference type="PANTHER" id="PTHR21461">
    <property type="entry name" value="GLYCOSYLTRANSFERASE FAMILY 92 PROTEIN"/>
    <property type="match status" value="1"/>
</dbReference>
<evidence type="ECO:0000313" key="5">
    <source>
        <dbReference type="Proteomes" id="UP000609802"/>
    </source>
</evidence>
<evidence type="ECO:0000313" key="4">
    <source>
        <dbReference type="EMBL" id="GHE92054.1"/>
    </source>
</evidence>
<evidence type="ECO:0008006" key="6">
    <source>
        <dbReference type="Google" id="ProtNLM"/>
    </source>
</evidence>
<organism evidence="4 5">
    <name type="scientific">Aliiroseovarius zhejiangensis</name>
    <dbReference type="NCBI Taxonomy" id="1632025"/>
    <lineage>
        <taxon>Bacteria</taxon>
        <taxon>Pseudomonadati</taxon>
        <taxon>Pseudomonadota</taxon>
        <taxon>Alphaproteobacteria</taxon>
        <taxon>Rhodobacterales</taxon>
        <taxon>Paracoccaceae</taxon>
        <taxon>Aliiroseovarius</taxon>
    </lineage>
</organism>
<evidence type="ECO:0000256" key="3">
    <source>
        <dbReference type="ARBA" id="ARBA00022989"/>
    </source>
</evidence>
<dbReference type="InterPro" id="IPR029044">
    <property type="entry name" value="Nucleotide-diphossugar_trans"/>
</dbReference>
<name>A0ABQ3IR42_9RHOB</name>
<sequence length="348" mass="39971">MRVTAVTCVKNEAAFLLEWLAHHTAIGITDFLVLSNECDDGTDLMLDRLEQMGLLTHLRNDGPYDKGGIQWTGFKIADSHPLVRQADWLMTLDIDEFVNIHVGDHTIPALLAALPDADAITLTWRLFGNDGVIEYEDRPVTTQFTRAAPDIMTWPWRAFMFKTLFRNQGAYRKLGVHRPRAPVDGRVEATRWFDGSGRALDPAYQRGQIFSPFNRPNYDLVQLNHYPLGAMESFILKCDRGRVNRADHPIGMDYWCERNWCCVDDDTIRVTEAPRRAALANLMSDPTLAKLHQTAVEWRRERFQILMQDEANRALFGRLLMTPPARPIPLDAAQRIYKFAQIRRFSED</sequence>
<dbReference type="RefSeq" id="WP_191285906.1">
    <property type="nucleotide sequence ID" value="NZ_BNCH01000002.1"/>
</dbReference>
<evidence type="ECO:0000256" key="1">
    <source>
        <dbReference type="ARBA" id="ARBA00004167"/>
    </source>
</evidence>
<dbReference type="EMBL" id="BNCH01000002">
    <property type="protein sequence ID" value="GHE92054.1"/>
    <property type="molecule type" value="Genomic_DNA"/>
</dbReference>
<keyword evidence="2" id="KW-0812">Transmembrane</keyword>
<protein>
    <recommendedName>
        <fullName evidence="6">Glycosyltransferase family 2 protein</fullName>
    </recommendedName>
</protein>
<dbReference type="SUPFAM" id="SSF53448">
    <property type="entry name" value="Nucleotide-diphospho-sugar transferases"/>
    <property type="match status" value="1"/>
</dbReference>
<dbReference type="PANTHER" id="PTHR21461:SF69">
    <property type="entry name" value="GLYCOSYLTRANSFERASE FAMILY 92 PROTEIN"/>
    <property type="match status" value="1"/>
</dbReference>
<comment type="caution">
    <text evidence="4">The sequence shown here is derived from an EMBL/GenBank/DDBJ whole genome shotgun (WGS) entry which is preliminary data.</text>
</comment>
<keyword evidence="3" id="KW-0472">Membrane</keyword>
<dbReference type="Pfam" id="PF13704">
    <property type="entry name" value="Glyco_tranf_2_4"/>
    <property type="match status" value="1"/>
</dbReference>
<proteinExistence type="predicted"/>
<gene>
    <name evidence="4" type="ORF">GCM10016455_10090</name>
</gene>
<keyword evidence="3" id="KW-1133">Transmembrane helix</keyword>
<evidence type="ECO:0000256" key="2">
    <source>
        <dbReference type="ARBA" id="ARBA00022692"/>
    </source>
</evidence>
<keyword evidence="5" id="KW-1185">Reference proteome</keyword>
<accession>A0ABQ3IR42</accession>